<reference evidence="17 18" key="1">
    <citation type="submission" date="2019-06" db="EMBL/GenBank/DDBJ databases">
        <title>Genome analyses of bacteria isolated from kimchi.</title>
        <authorList>
            <person name="Lee S."/>
            <person name="Ahn S."/>
            <person name="Roh S."/>
        </authorList>
    </citation>
    <scope>NUCLEOTIDE SEQUENCE [LARGE SCALE GENOMIC DNA]</scope>
    <source>
        <strain evidence="17 18">CBA3620</strain>
    </source>
</reference>
<dbReference type="Gene3D" id="3.30.470.20">
    <property type="entry name" value="ATP-grasp fold, B domain"/>
    <property type="match status" value="1"/>
</dbReference>
<gene>
    <name evidence="12" type="primary">ddl</name>
    <name evidence="17" type="ORF">FGL89_05800</name>
</gene>
<dbReference type="InterPro" id="IPR011761">
    <property type="entry name" value="ATP-grasp"/>
</dbReference>
<feature type="binding site" evidence="14">
    <location>
        <position position="316"/>
    </location>
    <ligand>
        <name>Mg(2+)</name>
        <dbReference type="ChEBI" id="CHEBI:18420"/>
        <label>1</label>
    </ligand>
</feature>
<dbReference type="Pfam" id="PF01820">
    <property type="entry name" value="Dala_Dala_lig_N"/>
    <property type="match status" value="1"/>
</dbReference>
<dbReference type="AlphaFoldDB" id="A0AAE6IJN6"/>
<comment type="cofactor">
    <cofactor evidence="14">
        <name>Mg(2+)</name>
        <dbReference type="ChEBI" id="CHEBI:18420"/>
    </cofactor>
    <cofactor evidence="14">
        <name>Mn(2+)</name>
        <dbReference type="ChEBI" id="CHEBI:29035"/>
    </cofactor>
    <text evidence="14">Binds 2 magnesium or manganese ions per subunit.</text>
</comment>
<dbReference type="GO" id="GO:0009252">
    <property type="term" value="P:peptidoglycan biosynthetic process"/>
    <property type="evidence" value="ECO:0007669"/>
    <property type="project" value="UniProtKB-UniRule"/>
</dbReference>
<dbReference type="Pfam" id="PF07478">
    <property type="entry name" value="Dala_Dala_lig_C"/>
    <property type="match status" value="1"/>
</dbReference>
<dbReference type="GO" id="GO:0005524">
    <property type="term" value="F:ATP binding"/>
    <property type="evidence" value="ECO:0007669"/>
    <property type="project" value="UniProtKB-UniRule"/>
</dbReference>
<name>A0AAE6IJN6_LEUCA</name>
<evidence type="ECO:0000256" key="15">
    <source>
        <dbReference type="PROSITE-ProRule" id="PRU00409"/>
    </source>
</evidence>
<keyword evidence="6 15" id="KW-0067">ATP-binding</keyword>
<dbReference type="InterPro" id="IPR011127">
    <property type="entry name" value="Dala_Dala_lig_N"/>
</dbReference>
<keyword evidence="9 12" id="KW-0573">Peptidoglycan synthesis</keyword>
<comment type="similarity">
    <text evidence="2 12">Belongs to the D-alanine--D-alanine ligase family.</text>
</comment>
<evidence type="ECO:0000256" key="4">
    <source>
        <dbReference type="ARBA" id="ARBA00022723"/>
    </source>
</evidence>
<evidence type="ECO:0000259" key="16">
    <source>
        <dbReference type="PROSITE" id="PS50975"/>
    </source>
</evidence>
<dbReference type="GeneID" id="61187255"/>
<dbReference type="HAMAP" id="MF_00047">
    <property type="entry name" value="Dala_Dala_lig"/>
    <property type="match status" value="1"/>
</dbReference>
<proteinExistence type="inferred from homology"/>
<dbReference type="PIRSF" id="PIRSF039102">
    <property type="entry name" value="Ddl/VanB"/>
    <property type="match status" value="1"/>
</dbReference>
<evidence type="ECO:0000256" key="1">
    <source>
        <dbReference type="ARBA" id="ARBA00001936"/>
    </source>
</evidence>
<keyword evidence="4 14" id="KW-0479">Metal-binding</keyword>
<keyword evidence="7 14" id="KW-0460">Magnesium</keyword>
<dbReference type="InterPro" id="IPR000291">
    <property type="entry name" value="D-Ala_lig_Van_CS"/>
</dbReference>
<dbReference type="EMBL" id="CP042374">
    <property type="protein sequence ID" value="QEA33671.1"/>
    <property type="molecule type" value="Genomic_DNA"/>
</dbReference>
<dbReference type="InterPro" id="IPR011095">
    <property type="entry name" value="Dala_Dala_lig_C"/>
</dbReference>
<comment type="catalytic activity">
    <reaction evidence="12">
        <text>2 D-alanine + ATP = D-alanyl-D-alanine + ADP + phosphate + H(+)</text>
        <dbReference type="Rhea" id="RHEA:11224"/>
        <dbReference type="ChEBI" id="CHEBI:15378"/>
        <dbReference type="ChEBI" id="CHEBI:30616"/>
        <dbReference type="ChEBI" id="CHEBI:43474"/>
        <dbReference type="ChEBI" id="CHEBI:57416"/>
        <dbReference type="ChEBI" id="CHEBI:57822"/>
        <dbReference type="ChEBI" id="CHEBI:456216"/>
        <dbReference type="EC" id="6.3.2.4"/>
    </reaction>
</comment>
<evidence type="ECO:0000313" key="18">
    <source>
        <dbReference type="Proteomes" id="UP000321332"/>
    </source>
</evidence>
<dbReference type="SUPFAM" id="SSF56059">
    <property type="entry name" value="Glutathione synthetase ATP-binding domain-like"/>
    <property type="match status" value="1"/>
</dbReference>
<evidence type="ECO:0000256" key="12">
    <source>
        <dbReference type="HAMAP-Rule" id="MF_00047"/>
    </source>
</evidence>
<dbReference type="NCBIfam" id="TIGR01205">
    <property type="entry name" value="D_ala_D_alaTIGR"/>
    <property type="match status" value="1"/>
</dbReference>
<feature type="active site" evidence="13">
    <location>
        <position position="186"/>
    </location>
</feature>
<evidence type="ECO:0000256" key="7">
    <source>
        <dbReference type="ARBA" id="ARBA00022842"/>
    </source>
</evidence>
<dbReference type="SUPFAM" id="SSF52440">
    <property type="entry name" value="PreATP-grasp domain"/>
    <property type="match status" value="1"/>
</dbReference>
<evidence type="ECO:0000256" key="13">
    <source>
        <dbReference type="PIRSR" id="PIRSR039102-1"/>
    </source>
</evidence>
<dbReference type="InterPro" id="IPR016185">
    <property type="entry name" value="PreATP-grasp_dom_sf"/>
</dbReference>
<feature type="binding site" evidence="14">
    <location>
        <position position="316"/>
    </location>
    <ligand>
        <name>Mg(2+)</name>
        <dbReference type="ChEBI" id="CHEBI:18420"/>
        <label>2</label>
    </ligand>
</feature>
<dbReference type="PANTHER" id="PTHR23132">
    <property type="entry name" value="D-ALANINE--D-ALANINE LIGASE"/>
    <property type="match status" value="1"/>
</dbReference>
<dbReference type="Proteomes" id="UP000321332">
    <property type="component" value="Chromosome"/>
</dbReference>
<feature type="active site" evidence="13">
    <location>
        <position position="16"/>
    </location>
</feature>
<feature type="active site" evidence="13">
    <location>
        <position position="327"/>
    </location>
</feature>
<dbReference type="EC" id="6.3.2.4" evidence="12"/>
<dbReference type="PROSITE" id="PS50975">
    <property type="entry name" value="ATP_GRASP"/>
    <property type="match status" value="1"/>
</dbReference>
<comment type="function">
    <text evidence="12">Cell wall formation.</text>
</comment>
<protein>
    <recommendedName>
        <fullName evidence="12">D-alanine--D-alanine ligase</fullName>
        <ecNumber evidence="12">6.3.2.4</ecNumber>
    </recommendedName>
    <alternativeName>
        <fullName evidence="12">D-Ala-D-Ala ligase</fullName>
    </alternativeName>
    <alternativeName>
        <fullName evidence="12">D-alanylalanine synthetase</fullName>
    </alternativeName>
</protein>
<dbReference type="GO" id="GO:0046872">
    <property type="term" value="F:metal ion binding"/>
    <property type="evidence" value="ECO:0007669"/>
    <property type="project" value="UniProtKB-KW"/>
</dbReference>
<evidence type="ECO:0000256" key="9">
    <source>
        <dbReference type="ARBA" id="ARBA00022984"/>
    </source>
</evidence>
<keyword evidence="8 12" id="KW-0133">Cell shape</keyword>
<dbReference type="PROSITE" id="PS00843">
    <property type="entry name" value="DALA_DALA_LIGASE_1"/>
    <property type="match status" value="1"/>
</dbReference>
<evidence type="ECO:0000256" key="6">
    <source>
        <dbReference type="ARBA" id="ARBA00022840"/>
    </source>
</evidence>
<accession>A0AAE6IJN6</accession>
<dbReference type="GO" id="GO:0071555">
    <property type="term" value="P:cell wall organization"/>
    <property type="evidence" value="ECO:0007669"/>
    <property type="project" value="UniProtKB-KW"/>
</dbReference>
<dbReference type="InterPro" id="IPR013815">
    <property type="entry name" value="ATP_grasp_subdomain_1"/>
</dbReference>
<dbReference type="Gene3D" id="3.30.1490.20">
    <property type="entry name" value="ATP-grasp fold, A domain"/>
    <property type="match status" value="1"/>
</dbReference>
<evidence type="ECO:0000256" key="5">
    <source>
        <dbReference type="ARBA" id="ARBA00022741"/>
    </source>
</evidence>
<feature type="domain" description="ATP-grasp" evidence="16">
    <location>
        <begin position="140"/>
        <end position="349"/>
    </location>
</feature>
<evidence type="ECO:0000256" key="10">
    <source>
        <dbReference type="ARBA" id="ARBA00023211"/>
    </source>
</evidence>
<evidence type="ECO:0000256" key="2">
    <source>
        <dbReference type="ARBA" id="ARBA00010871"/>
    </source>
</evidence>
<keyword evidence="3 12" id="KW-0436">Ligase</keyword>
<comment type="subcellular location">
    <subcellularLocation>
        <location evidence="12">Cytoplasm</location>
    </subcellularLocation>
</comment>
<dbReference type="PANTHER" id="PTHR23132:SF25">
    <property type="entry name" value="D-ALANINE--D-ALANINE LIGASE A"/>
    <property type="match status" value="1"/>
</dbReference>
<evidence type="ECO:0000256" key="3">
    <source>
        <dbReference type="ARBA" id="ARBA00022598"/>
    </source>
</evidence>
<keyword evidence="10 14" id="KW-0464">Manganese</keyword>
<evidence type="ECO:0000313" key="17">
    <source>
        <dbReference type="EMBL" id="QEA33671.1"/>
    </source>
</evidence>
<dbReference type="GO" id="GO:0008716">
    <property type="term" value="F:D-alanine-D-alanine ligase activity"/>
    <property type="evidence" value="ECO:0007669"/>
    <property type="project" value="UniProtKB-UniRule"/>
</dbReference>
<dbReference type="GO" id="GO:0005829">
    <property type="term" value="C:cytosol"/>
    <property type="evidence" value="ECO:0007669"/>
    <property type="project" value="TreeGrafter"/>
</dbReference>
<dbReference type="InterPro" id="IPR005905">
    <property type="entry name" value="D_ala_D_ala"/>
</dbReference>
<sequence>MTKKHVALLFGGNSSEHDVSKRSAQNFYDAIIATGKYDVTVFAIAQNGFFLDPESSKRVLALEDEQPIVDTFMASIDQMDPLARINALRNGGDFDIFFPVVHGNLGEDGTLQGLFKLLNKPYVGAPLRGHAVSFDKALTKELLTLNGIRNTKYVVVDQQTAQNWTWDQVVAEFGDVVFVKAANQGSSVGISRATNAEEFSAALLDSFQYDYKVLIEQAVKGPQELEVGVIGNDEPLVSEIGAHTVPNQGDGDGWYDYKNKFVDNSEVQFEIPAKLSAKVTQEVKEMALNAYKVLNLRGEARMDFLLDENNVPYLGEPNTLPGFTNMSLFKRLWDYSNISNAQLVDLLITYGFEEFEKNTQLSYQFVALGTEKVGKFN</sequence>
<dbReference type="Gene3D" id="3.40.50.20">
    <property type="match status" value="1"/>
</dbReference>
<dbReference type="GO" id="GO:0008360">
    <property type="term" value="P:regulation of cell shape"/>
    <property type="evidence" value="ECO:0007669"/>
    <property type="project" value="UniProtKB-KW"/>
</dbReference>
<evidence type="ECO:0000256" key="11">
    <source>
        <dbReference type="ARBA" id="ARBA00023316"/>
    </source>
</evidence>
<feature type="binding site" evidence="14">
    <location>
        <position position="303"/>
    </location>
    <ligand>
        <name>Mg(2+)</name>
        <dbReference type="ChEBI" id="CHEBI:18420"/>
        <label>1</label>
    </ligand>
</feature>
<keyword evidence="11 12" id="KW-0961">Cell wall biogenesis/degradation</keyword>
<comment type="pathway">
    <text evidence="12">Cell wall biogenesis; peptidoglycan biosynthesis.</text>
</comment>
<keyword evidence="12" id="KW-0963">Cytoplasm</keyword>
<keyword evidence="5 15" id="KW-0547">Nucleotide-binding</keyword>
<organism evidence="17 18">
    <name type="scientific">Leuconostoc carnosum</name>
    <dbReference type="NCBI Taxonomy" id="1252"/>
    <lineage>
        <taxon>Bacteria</taxon>
        <taxon>Bacillati</taxon>
        <taxon>Bacillota</taxon>
        <taxon>Bacilli</taxon>
        <taxon>Lactobacillales</taxon>
        <taxon>Lactobacillaceae</taxon>
        <taxon>Leuconostoc</taxon>
    </lineage>
</organism>
<dbReference type="NCBIfam" id="NF002528">
    <property type="entry name" value="PRK01966.1-4"/>
    <property type="match status" value="1"/>
</dbReference>
<dbReference type="OMA" id="TQYRIPC"/>
<evidence type="ECO:0000256" key="8">
    <source>
        <dbReference type="ARBA" id="ARBA00022960"/>
    </source>
</evidence>
<comment type="cofactor">
    <cofactor evidence="1">
        <name>Mn(2+)</name>
        <dbReference type="ChEBI" id="CHEBI:29035"/>
    </cofactor>
</comment>
<dbReference type="RefSeq" id="WP_014974909.1">
    <property type="nucleotide sequence ID" value="NZ_CP042374.1"/>
</dbReference>
<dbReference type="PROSITE" id="PS00844">
    <property type="entry name" value="DALA_DALA_LIGASE_2"/>
    <property type="match status" value="1"/>
</dbReference>
<evidence type="ECO:0000256" key="14">
    <source>
        <dbReference type="PIRSR" id="PIRSR039102-3"/>
    </source>
</evidence>
<feature type="binding site" evidence="14">
    <location>
        <position position="318"/>
    </location>
    <ligand>
        <name>Mg(2+)</name>
        <dbReference type="ChEBI" id="CHEBI:18420"/>
        <label>2</label>
    </ligand>
</feature>